<comment type="catalytic activity">
    <reaction evidence="1">
        <text>Random hydrolysis of (1-&gt;4)-beta-D-mannosidic linkages in mannans, galactomannans and glucomannans.</text>
        <dbReference type="EC" id="3.2.1.78"/>
    </reaction>
</comment>
<comment type="caution">
    <text evidence="8">The sequence shown here is derived from an EMBL/GenBank/DDBJ whole genome shotgun (WGS) entry which is preliminary data.</text>
</comment>
<keyword evidence="6" id="KW-0812">Transmembrane</keyword>
<dbReference type="Proteomes" id="UP001549773">
    <property type="component" value="Unassembled WGS sequence"/>
</dbReference>
<keyword evidence="4 5" id="KW-0326">Glycosidase</keyword>
<feature type="domain" description="Glycoside hydrolase family 5" evidence="7">
    <location>
        <begin position="242"/>
        <end position="470"/>
    </location>
</feature>
<keyword evidence="6" id="KW-0472">Membrane</keyword>
<proteinExistence type="inferred from homology"/>
<evidence type="ECO:0000259" key="7">
    <source>
        <dbReference type="Pfam" id="PF00150"/>
    </source>
</evidence>
<evidence type="ECO:0000256" key="3">
    <source>
        <dbReference type="ARBA" id="ARBA00022801"/>
    </source>
</evidence>
<sequence>MKKEWNKNIVRAGLILSFLAINALILFGISSVFSYLNTGADRADMLHLESPMAEVYLPKMEWIHTNSLGRPMEEQTLQKIQKDYLSAWHVRNQAFLNNEQQGIADYYTDSIRQKIYRIIDLNKANGTSVKGTTMDHHPTLEFYSADGKLVVFTDRNVVSFKQVFKDQTLVNQQRNTSSFKVMMLLEDGFWRIRHMVEIQEPIDDISEIEATTKEKISEISKSKGVNYYPKDSPWAMFGDNFNEEIVDKDFDILQKMGLNTVRIFVPYEDFGKAKVDEHKLAKLKRTLDKASAHDLKVIVTLFDFYGDYDIRDWTLTHRHAEQIVMALKDHEALLAWDIKNEPDLDFESRGKEVVLAWLEQLVLIVKQWDKNHPVTIGWSNPEVAVQLSEEVDFVSFHYYKELSQFKATFDKLQSSIPDKVLVLQEYGYSSYDGIWNGYQGDQKDQADYYKQMQTILDKEHIPFLFWTMYDFEEVPTTVVGSLPWRRERQKYFGFLDSEGEAKPSFTSLDYSKKIY</sequence>
<dbReference type="InterPro" id="IPR017853">
    <property type="entry name" value="GH"/>
</dbReference>
<protein>
    <recommendedName>
        <fullName evidence="2">mannan endo-1,4-beta-mannosidase</fullName>
        <ecNumber evidence="2">3.2.1.78</ecNumber>
    </recommendedName>
</protein>
<comment type="similarity">
    <text evidence="5">Belongs to the glycosyl hydrolase 5 (cellulase A) family.</text>
</comment>
<evidence type="ECO:0000313" key="9">
    <source>
        <dbReference type="Proteomes" id="UP001549773"/>
    </source>
</evidence>
<dbReference type="InterPro" id="IPR045053">
    <property type="entry name" value="MAN-like"/>
</dbReference>
<accession>A0ABV2TRP2</accession>
<dbReference type="PANTHER" id="PTHR31451:SF66">
    <property type="entry name" value="GLYCOSIDE HYDROLASE FAMILY 5 DOMAIN-CONTAINING PROTEIN"/>
    <property type="match status" value="1"/>
</dbReference>
<dbReference type="Pfam" id="PF00150">
    <property type="entry name" value="Cellulase"/>
    <property type="match status" value="1"/>
</dbReference>
<dbReference type="RefSeq" id="WP_354616796.1">
    <property type="nucleotide sequence ID" value="NZ_JBEWYP010000001.1"/>
</dbReference>
<organism evidence="8 9">
    <name type="scientific">Sediminicola luteus</name>
    <dbReference type="NCBI Taxonomy" id="319238"/>
    <lineage>
        <taxon>Bacteria</taxon>
        <taxon>Pseudomonadati</taxon>
        <taxon>Bacteroidota</taxon>
        <taxon>Flavobacteriia</taxon>
        <taxon>Flavobacteriales</taxon>
        <taxon>Flavobacteriaceae</taxon>
        <taxon>Sediminicola</taxon>
    </lineage>
</organism>
<gene>
    <name evidence="8" type="ORF">ABXZ32_00825</name>
</gene>
<evidence type="ECO:0000256" key="5">
    <source>
        <dbReference type="RuleBase" id="RU361153"/>
    </source>
</evidence>
<dbReference type="EMBL" id="JBEWYP010000001">
    <property type="protein sequence ID" value="MET7027916.1"/>
    <property type="molecule type" value="Genomic_DNA"/>
</dbReference>
<dbReference type="SUPFAM" id="SSF51445">
    <property type="entry name" value="(Trans)glycosidases"/>
    <property type="match status" value="1"/>
</dbReference>
<reference evidence="8 9" key="1">
    <citation type="submission" date="2024-07" db="EMBL/GenBank/DDBJ databases">
        <title>The genome sequence of type strain Sediminicola luteus GDMCC 1.2596T.</title>
        <authorList>
            <person name="Liu Y."/>
        </authorList>
    </citation>
    <scope>NUCLEOTIDE SEQUENCE [LARGE SCALE GENOMIC DNA]</scope>
    <source>
        <strain evidence="8 9">GDMCC 1.2596</strain>
    </source>
</reference>
<dbReference type="InterPro" id="IPR001547">
    <property type="entry name" value="Glyco_hydro_5"/>
</dbReference>
<dbReference type="Gene3D" id="3.20.20.80">
    <property type="entry name" value="Glycosidases"/>
    <property type="match status" value="1"/>
</dbReference>
<feature type="transmembrane region" description="Helical" evidence="6">
    <location>
        <begin position="12"/>
        <end position="36"/>
    </location>
</feature>
<keyword evidence="3 5" id="KW-0378">Hydrolase</keyword>
<keyword evidence="9" id="KW-1185">Reference proteome</keyword>
<evidence type="ECO:0000256" key="1">
    <source>
        <dbReference type="ARBA" id="ARBA00001678"/>
    </source>
</evidence>
<dbReference type="PANTHER" id="PTHR31451">
    <property type="match status" value="1"/>
</dbReference>
<evidence type="ECO:0000256" key="2">
    <source>
        <dbReference type="ARBA" id="ARBA00012706"/>
    </source>
</evidence>
<name>A0ABV2TRP2_9FLAO</name>
<dbReference type="EC" id="3.2.1.78" evidence="2"/>
<evidence type="ECO:0000256" key="4">
    <source>
        <dbReference type="ARBA" id="ARBA00023295"/>
    </source>
</evidence>
<evidence type="ECO:0000256" key="6">
    <source>
        <dbReference type="SAM" id="Phobius"/>
    </source>
</evidence>
<evidence type="ECO:0000313" key="8">
    <source>
        <dbReference type="EMBL" id="MET7027916.1"/>
    </source>
</evidence>
<keyword evidence="6" id="KW-1133">Transmembrane helix</keyword>